<dbReference type="Proteomes" id="UP000813463">
    <property type="component" value="Chromosome 2"/>
</dbReference>
<dbReference type="RefSeq" id="XP_056693784.1">
    <property type="nucleotide sequence ID" value="XM_056837806.1"/>
</dbReference>
<name>A0ABM3RDU3_SPIOL</name>
<proteinExistence type="predicted"/>
<organism evidence="1 4">
    <name type="scientific">Spinacia oleracea</name>
    <name type="common">Spinach</name>
    <dbReference type="NCBI Taxonomy" id="3562"/>
    <lineage>
        <taxon>Eukaryota</taxon>
        <taxon>Viridiplantae</taxon>
        <taxon>Streptophyta</taxon>
        <taxon>Embryophyta</taxon>
        <taxon>Tracheophyta</taxon>
        <taxon>Spermatophyta</taxon>
        <taxon>Magnoliopsida</taxon>
        <taxon>eudicotyledons</taxon>
        <taxon>Gunneridae</taxon>
        <taxon>Pentapetalae</taxon>
        <taxon>Caryophyllales</taxon>
        <taxon>Chenopodiaceae</taxon>
        <taxon>Chenopodioideae</taxon>
        <taxon>Anserineae</taxon>
        <taxon>Spinacia</taxon>
    </lineage>
</organism>
<evidence type="ECO:0000313" key="2">
    <source>
        <dbReference type="RefSeq" id="XP_056693783.1"/>
    </source>
</evidence>
<reference evidence="1" key="1">
    <citation type="journal article" date="2021" name="Nat. Commun.">
        <title>Genomic analyses provide insights into spinach domestication and the genetic basis of agronomic traits.</title>
        <authorList>
            <person name="Cai X."/>
            <person name="Sun X."/>
            <person name="Xu C."/>
            <person name="Sun H."/>
            <person name="Wang X."/>
            <person name="Ge C."/>
            <person name="Zhang Z."/>
            <person name="Wang Q."/>
            <person name="Fei Z."/>
            <person name="Jiao C."/>
            <person name="Wang Q."/>
        </authorList>
    </citation>
    <scope>NUCLEOTIDE SEQUENCE [LARGE SCALE GENOMIC DNA]</scope>
    <source>
        <strain evidence="1">cv. Varoflay</strain>
    </source>
</reference>
<dbReference type="RefSeq" id="XP_056693785.1">
    <property type="nucleotide sequence ID" value="XM_056837807.1"/>
</dbReference>
<accession>A0ABM3RDU3</accession>
<dbReference type="RefSeq" id="XP_056693783.1">
    <property type="nucleotide sequence ID" value="XM_056837805.1"/>
</dbReference>
<protein>
    <submittedName>
        <fullName evidence="2 3">Uncharacterized protein isoform X2</fullName>
    </submittedName>
</protein>
<sequence>MAIHLQVHKYISVLKEKLVEFFTRTNLPRTPAPGRPTISLSLLLLFDIARLAEEFEKKPNPTPWDTEFLEMLKASASGYRERYHISGTPVFELSFVSIYKDKFKEFYDDDDPCIELYGHIKLVDDNDYEYYLFNQDCSDAKTVNLLYHKSVILRGSQHSRPLLLPKFFSVEICLKDRKRDVVIIKEYFSLDFSGEVKYDTEQQLECNSNGHGLASVTYTIF</sequence>
<dbReference type="GeneID" id="110782016"/>
<evidence type="ECO:0000313" key="1">
    <source>
        <dbReference type="Proteomes" id="UP000813463"/>
    </source>
</evidence>
<keyword evidence="1" id="KW-1185">Reference proteome</keyword>
<gene>
    <name evidence="2 3 4" type="primary">LOC110782016</name>
</gene>
<evidence type="ECO:0000313" key="3">
    <source>
        <dbReference type="RefSeq" id="XP_056693784.1"/>
    </source>
</evidence>
<reference evidence="2 3" key="2">
    <citation type="submission" date="2025-05" db="UniProtKB">
        <authorList>
            <consortium name="RefSeq"/>
        </authorList>
    </citation>
    <scope>IDENTIFICATION</scope>
    <source>
        <tissue evidence="2 3">Leaf</tissue>
    </source>
</reference>
<evidence type="ECO:0000313" key="4">
    <source>
        <dbReference type="RefSeq" id="XP_056693785.1"/>
    </source>
</evidence>